<dbReference type="InterPro" id="IPR051317">
    <property type="entry name" value="Gfo/Idh/MocA_oxidoreduct"/>
</dbReference>
<dbReference type="HOGENOM" id="CLU_023194_11_0_11"/>
<dbReference type="STRING" id="525245.HMPREF0044_0548"/>
<dbReference type="SUPFAM" id="SSF55347">
    <property type="entry name" value="Glyceraldehyde-3-phosphate dehydrogenase-like, C-terminal domain"/>
    <property type="match status" value="1"/>
</dbReference>
<name>C0VZF8_9ACTO</name>
<feature type="domain" description="Gfo/Idh/MocA-like oxidoreductase N-terminal" evidence="1">
    <location>
        <begin position="12"/>
        <end position="129"/>
    </location>
</feature>
<dbReference type="GO" id="GO:0000166">
    <property type="term" value="F:nucleotide binding"/>
    <property type="evidence" value="ECO:0007669"/>
    <property type="project" value="InterPro"/>
</dbReference>
<sequence length="396" mass="43424">MKTLRGMQMSDIRIGVIGVGARSKLALHAKEFGGTITVAADPSPEGPKRLAQKLGEGIDLVHTTTEAIAHGIDAAFVTSPDDTHADITCELLEAGVPVYLEKPIAITIDSADRVLSTAYETGTKLYVGHNMRHMNVVRQMHELIQKGAIGNVKAIWTRHFVGHGGDYYFKDWHATREHGTGLLLQKGAHDIDVMHWLAGSQTREVTAMGDLMIYDKISDRADNSAALMSDWFDMSIYPPAKQRGLNPVIDVEDISMMLMRMDSGVLGSYQQCHFTPDYWRNYTIIGDEGRIENFGDSEGGVIKLWNQRSDWRAGGDREFPIVGDAGGHGDADRLTVGEFMKFITEGGPTDTNPLSARDSVATGIAATESLRNGSVPTQIPQVDVEVANYFKGHQVR</sequence>
<feature type="domain" description="GFO/IDH/MocA-like oxidoreductase" evidence="2">
    <location>
        <begin position="137"/>
        <end position="292"/>
    </location>
</feature>
<evidence type="ECO:0000259" key="1">
    <source>
        <dbReference type="Pfam" id="PF01408"/>
    </source>
</evidence>
<dbReference type="Proteomes" id="UP000010301">
    <property type="component" value="Unassembled WGS sequence"/>
</dbReference>
<evidence type="ECO:0000259" key="2">
    <source>
        <dbReference type="Pfam" id="PF22725"/>
    </source>
</evidence>
<evidence type="ECO:0000313" key="3">
    <source>
        <dbReference type="EMBL" id="EEH64259.1"/>
    </source>
</evidence>
<dbReference type="eggNOG" id="COG0673">
    <property type="taxonomic scope" value="Bacteria"/>
</dbReference>
<dbReference type="SUPFAM" id="SSF51735">
    <property type="entry name" value="NAD(P)-binding Rossmann-fold domains"/>
    <property type="match status" value="1"/>
</dbReference>
<dbReference type="Gene3D" id="3.30.360.10">
    <property type="entry name" value="Dihydrodipicolinate Reductase, domain 2"/>
    <property type="match status" value="1"/>
</dbReference>
<organism evidence="3 4">
    <name type="scientific">Gleimia coleocanis DSM 15436</name>
    <dbReference type="NCBI Taxonomy" id="525245"/>
    <lineage>
        <taxon>Bacteria</taxon>
        <taxon>Bacillati</taxon>
        <taxon>Actinomycetota</taxon>
        <taxon>Actinomycetes</taxon>
        <taxon>Actinomycetales</taxon>
        <taxon>Actinomycetaceae</taxon>
        <taxon>Gleimia</taxon>
    </lineage>
</organism>
<dbReference type="Pfam" id="PF01408">
    <property type="entry name" value="GFO_IDH_MocA"/>
    <property type="match status" value="1"/>
</dbReference>
<proteinExistence type="predicted"/>
<accession>C0VZF8</accession>
<protein>
    <submittedName>
        <fullName evidence="3">Oxidoreductase, NAD-binding domain protein</fullName>
    </submittedName>
</protein>
<dbReference type="InterPro" id="IPR055170">
    <property type="entry name" value="GFO_IDH_MocA-like_dom"/>
</dbReference>
<gene>
    <name evidence="3" type="ORF">HMPREF0044_0548</name>
</gene>
<dbReference type="Pfam" id="PF22725">
    <property type="entry name" value="GFO_IDH_MocA_C3"/>
    <property type="match status" value="1"/>
</dbReference>
<dbReference type="Gene3D" id="3.40.50.720">
    <property type="entry name" value="NAD(P)-binding Rossmann-like Domain"/>
    <property type="match status" value="1"/>
</dbReference>
<keyword evidence="4" id="KW-1185">Reference proteome</keyword>
<dbReference type="PANTHER" id="PTHR43708">
    <property type="entry name" value="CONSERVED EXPRESSED OXIDOREDUCTASE (EUROFUNG)"/>
    <property type="match status" value="1"/>
</dbReference>
<dbReference type="InterPro" id="IPR000683">
    <property type="entry name" value="Gfo/Idh/MocA-like_OxRdtase_N"/>
</dbReference>
<dbReference type="EMBL" id="ACFG01000006">
    <property type="protein sequence ID" value="EEH64259.1"/>
    <property type="molecule type" value="Genomic_DNA"/>
</dbReference>
<comment type="caution">
    <text evidence="3">The sequence shown here is derived from an EMBL/GenBank/DDBJ whole genome shotgun (WGS) entry which is preliminary data.</text>
</comment>
<dbReference type="PANTHER" id="PTHR43708:SF8">
    <property type="entry name" value="OXIDOREDUCTASE"/>
    <property type="match status" value="1"/>
</dbReference>
<dbReference type="AlphaFoldDB" id="C0VZF8"/>
<reference evidence="3 4" key="1">
    <citation type="submission" date="2009-01" db="EMBL/GenBank/DDBJ databases">
        <authorList>
            <person name="Qin X."/>
            <person name="Bachman B."/>
            <person name="Battles P."/>
            <person name="Bell A."/>
            <person name="Bess C."/>
            <person name="Bickham C."/>
            <person name="Chaboub L."/>
            <person name="Chen D."/>
            <person name="Coyle M."/>
            <person name="Deiros D.R."/>
            <person name="Dinh H."/>
            <person name="Forbes L."/>
            <person name="Fowler G."/>
            <person name="Francisco L."/>
            <person name="Fu Q."/>
            <person name="Gubbala S."/>
            <person name="Hale W."/>
            <person name="Han Y."/>
            <person name="Hemphill L."/>
            <person name="Highlander S.K."/>
            <person name="Hirani K."/>
            <person name="Hogues M."/>
            <person name="Jackson L."/>
            <person name="Jakkamsetti A."/>
            <person name="Javaid M."/>
            <person name="Jiang H."/>
            <person name="Korchina V."/>
            <person name="Kovar C."/>
            <person name="Lara F."/>
            <person name="Lee S."/>
            <person name="Mata R."/>
            <person name="Mathew T."/>
            <person name="Moen C."/>
            <person name="Morales K."/>
            <person name="Munidasa M."/>
            <person name="Nazareth L."/>
            <person name="Ngo R."/>
            <person name="Nguyen L."/>
            <person name="Okwuonu G."/>
            <person name="Ongeri F."/>
            <person name="Patil S."/>
            <person name="Petrosino J."/>
            <person name="Pham C."/>
            <person name="Pham P."/>
            <person name="Pu L.-L."/>
            <person name="Puazo M."/>
            <person name="Raj R."/>
            <person name="Reid J."/>
            <person name="Rouhana J."/>
            <person name="Saada N."/>
            <person name="Shang Y."/>
            <person name="Simmons D."/>
            <person name="Thornton R."/>
            <person name="Warren J."/>
            <person name="Weissenberger G."/>
            <person name="Zhang J."/>
            <person name="Zhang L."/>
            <person name="Zhou C."/>
            <person name="Zhu D."/>
            <person name="Muzny D."/>
            <person name="Worley K."/>
            <person name="Gibbs R."/>
        </authorList>
    </citation>
    <scope>NUCLEOTIDE SEQUENCE [LARGE SCALE GENOMIC DNA]</scope>
    <source>
        <strain evidence="3 4">DSM 15436</strain>
    </source>
</reference>
<evidence type="ECO:0000313" key="4">
    <source>
        <dbReference type="Proteomes" id="UP000010301"/>
    </source>
</evidence>
<dbReference type="InterPro" id="IPR036291">
    <property type="entry name" value="NAD(P)-bd_dom_sf"/>
</dbReference>